<reference evidence="1" key="1">
    <citation type="submission" date="2021-06" db="EMBL/GenBank/DDBJ databases">
        <authorList>
            <person name="Kallberg Y."/>
            <person name="Tangrot J."/>
            <person name="Rosling A."/>
        </authorList>
    </citation>
    <scope>NUCLEOTIDE SEQUENCE</scope>
    <source>
        <strain evidence="1">FL966</strain>
    </source>
</reference>
<accession>A0A9N9NMX0</accession>
<protein>
    <submittedName>
        <fullName evidence="1">16897_t:CDS:1</fullName>
    </submittedName>
</protein>
<proteinExistence type="predicted"/>
<gene>
    <name evidence="1" type="ORF">CPELLU_LOCUS14330</name>
</gene>
<evidence type="ECO:0000313" key="1">
    <source>
        <dbReference type="EMBL" id="CAG8745171.1"/>
    </source>
</evidence>
<keyword evidence="2" id="KW-1185">Reference proteome</keyword>
<evidence type="ECO:0000313" key="2">
    <source>
        <dbReference type="Proteomes" id="UP000789759"/>
    </source>
</evidence>
<dbReference type="Proteomes" id="UP000789759">
    <property type="component" value="Unassembled WGS sequence"/>
</dbReference>
<dbReference type="AlphaFoldDB" id="A0A9N9NMX0"/>
<dbReference type="EMBL" id="CAJVQA010016812">
    <property type="protein sequence ID" value="CAG8745171.1"/>
    <property type="molecule type" value="Genomic_DNA"/>
</dbReference>
<comment type="caution">
    <text evidence="1">The sequence shown here is derived from an EMBL/GenBank/DDBJ whole genome shotgun (WGS) entry which is preliminary data.</text>
</comment>
<organism evidence="1 2">
    <name type="scientific">Cetraspora pellucida</name>
    <dbReference type="NCBI Taxonomy" id="1433469"/>
    <lineage>
        <taxon>Eukaryota</taxon>
        <taxon>Fungi</taxon>
        <taxon>Fungi incertae sedis</taxon>
        <taxon>Mucoromycota</taxon>
        <taxon>Glomeromycotina</taxon>
        <taxon>Glomeromycetes</taxon>
        <taxon>Diversisporales</taxon>
        <taxon>Gigasporaceae</taxon>
        <taxon>Cetraspora</taxon>
    </lineage>
</organism>
<name>A0A9N9NMX0_9GLOM</name>
<sequence length="92" mass="10317">MSRGREYIGQLHLSNRDEISCNGIIRLDRQSNGNANKGCSLHSYALVFSILWDSISGGKLTYESSDLKKTLIFKPYPVDKTNVTDNVEYDSA</sequence>